<comment type="subcellular location">
    <subcellularLocation>
        <location evidence="1">Membrane</location>
        <topology evidence="1">Multi-pass membrane protein</topology>
    </subcellularLocation>
</comment>
<keyword evidence="2 7" id="KW-0812">Transmembrane</keyword>
<comment type="caution">
    <text evidence="9">The sequence shown here is derived from an EMBL/GenBank/DDBJ whole genome shotgun (WGS) entry which is preliminary data.</text>
</comment>
<organism evidence="9 10">
    <name type="scientific">Massariosphaeria phaeospora</name>
    <dbReference type="NCBI Taxonomy" id="100035"/>
    <lineage>
        <taxon>Eukaryota</taxon>
        <taxon>Fungi</taxon>
        <taxon>Dikarya</taxon>
        <taxon>Ascomycota</taxon>
        <taxon>Pezizomycotina</taxon>
        <taxon>Dothideomycetes</taxon>
        <taxon>Pleosporomycetidae</taxon>
        <taxon>Pleosporales</taxon>
        <taxon>Pleosporales incertae sedis</taxon>
        <taxon>Massariosphaeria</taxon>
    </lineage>
</organism>
<keyword evidence="4 7" id="KW-0472">Membrane</keyword>
<evidence type="ECO:0000313" key="9">
    <source>
        <dbReference type="EMBL" id="KAF2866131.1"/>
    </source>
</evidence>
<dbReference type="GO" id="GO:0016020">
    <property type="term" value="C:membrane"/>
    <property type="evidence" value="ECO:0007669"/>
    <property type="project" value="UniProtKB-SubCell"/>
</dbReference>
<evidence type="ECO:0000256" key="4">
    <source>
        <dbReference type="ARBA" id="ARBA00023136"/>
    </source>
</evidence>
<keyword evidence="10" id="KW-1185">Reference proteome</keyword>
<dbReference type="PANTHER" id="PTHR33048:SF92">
    <property type="entry name" value="INTEGRAL MEMBRANE PROTEIN"/>
    <property type="match status" value="1"/>
</dbReference>
<evidence type="ECO:0000259" key="8">
    <source>
        <dbReference type="Pfam" id="PF20684"/>
    </source>
</evidence>
<feature type="compositionally biased region" description="Polar residues" evidence="6">
    <location>
        <begin position="361"/>
        <end position="373"/>
    </location>
</feature>
<feature type="transmembrane region" description="Helical" evidence="7">
    <location>
        <begin position="188"/>
        <end position="214"/>
    </location>
</feature>
<evidence type="ECO:0000256" key="7">
    <source>
        <dbReference type="SAM" id="Phobius"/>
    </source>
</evidence>
<comment type="similarity">
    <text evidence="5">Belongs to the SAT4 family.</text>
</comment>
<feature type="domain" description="Rhodopsin" evidence="8">
    <location>
        <begin position="42"/>
        <end position="284"/>
    </location>
</feature>
<proteinExistence type="inferred from homology"/>
<evidence type="ECO:0000256" key="3">
    <source>
        <dbReference type="ARBA" id="ARBA00022989"/>
    </source>
</evidence>
<dbReference type="AlphaFoldDB" id="A0A7C8I281"/>
<keyword evidence="3 7" id="KW-1133">Transmembrane helix</keyword>
<feature type="transmembrane region" description="Helical" evidence="7">
    <location>
        <begin position="263"/>
        <end position="283"/>
    </location>
</feature>
<dbReference type="EMBL" id="JAADJZ010000029">
    <property type="protein sequence ID" value="KAF2866131.1"/>
    <property type="molecule type" value="Genomic_DNA"/>
</dbReference>
<dbReference type="InterPro" id="IPR049326">
    <property type="entry name" value="Rhodopsin_dom_fungi"/>
</dbReference>
<evidence type="ECO:0000256" key="6">
    <source>
        <dbReference type="SAM" id="MobiDB-lite"/>
    </source>
</evidence>
<evidence type="ECO:0000313" key="10">
    <source>
        <dbReference type="Proteomes" id="UP000481861"/>
    </source>
</evidence>
<accession>A0A7C8I281</accession>
<gene>
    <name evidence="9" type="ORF">BDV95DRAFT_623236</name>
</gene>
<reference evidence="9 10" key="1">
    <citation type="submission" date="2020-01" db="EMBL/GenBank/DDBJ databases">
        <authorList>
            <consortium name="DOE Joint Genome Institute"/>
            <person name="Haridas S."/>
            <person name="Albert R."/>
            <person name="Binder M."/>
            <person name="Bloem J."/>
            <person name="Labutti K."/>
            <person name="Salamov A."/>
            <person name="Andreopoulos B."/>
            <person name="Baker S.E."/>
            <person name="Barry K."/>
            <person name="Bills G."/>
            <person name="Bluhm B.H."/>
            <person name="Cannon C."/>
            <person name="Castanera R."/>
            <person name="Culley D.E."/>
            <person name="Daum C."/>
            <person name="Ezra D."/>
            <person name="Gonzalez J.B."/>
            <person name="Henrissat B."/>
            <person name="Kuo A."/>
            <person name="Liang C."/>
            <person name="Lipzen A."/>
            <person name="Lutzoni F."/>
            <person name="Magnuson J."/>
            <person name="Mondo S."/>
            <person name="Nolan M."/>
            <person name="Ohm R."/>
            <person name="Pangilinan J."/>
            <person name="Park H.-J.H."/>
            <person name="Ramirez L."/>
            <person name="Alfaro M."/>
            <person name="Sun H."/>
            <person name="Tritt A."/>
            <person name="Yoshinaga Y."/>
            <person name="Zwiers L.-H.L."/>
            <person name="Turgeon B.G."/>
            <person name="Goodwin S.B."/>
            <person name="Spatafora J.W."/>
            <person name="Crous P.W."/>
            <person name="Grigoriev I.V."/>
        </authorList>
    </citation>
    <scope>NUCLEOTIDE SEQUENCE [LARGE SCALE GENOMIC DNA]</scope>
    <source>
        <strain evidence="9 10">CBS 611.86</strain>
    </source>
</reference>
<dbReference type="Proteomes" id="UP000481861">
    <property type="component" value="Unassembled WGS sequence"/>
</dbReference>
<feature type="transmembrane region" description="Helical" evidence="7">
    <location>
        <begin position="58"/>
        <end position="77"/>
    </location>
</feature>
<dbReference type="Pfam" id="PF20684">
    <property type="entry name" value="Fung_rhodopsin"/>
    <property type="match status" value="1"/>
</dbReference>
<evidence type="ECO:0000256" key="2">
    <source>
        <dbReference type="ARBA" id="ARBA00022692"/>
    </source>
</evidence>
<feature type="transmembrane region" description="Helical" evidence="7">
    <location>
        <begin position="144"/>
        <end position="168"/>
    </location>
</feature>
<feature type="transmembrane region" description="Helical" evidence="7">
    <location>
        <begin position="226"/>
        <end position="251"/>
    </location>
</feature>
<dbReference type="OrthoDB" id="444631at2759"/>
<dbReference type="PANTHER" id="PTHR33048">
    <property type="entry name" value="PTH11-LIKE INTEGRAL MEMBRANE PROTEIN (AFU_ORTHOLOGUE AFUA_5G11245)"/>
    <property type="match status" value="1"/>
</dbReference>
<dbReference type="InterPro" id="IPR052337">
    <property type="entry name" value="SAT4-like"/>
</dbReference>
<name>A0A7C8I281_9PLEO</name>
<feature type="region of interest" description="Disordered" evidence="6">
    <location>
        <begin position="361"/>
        <end position="404"/>
    </location>
</feature>
<sequence>MASAYSDAVKWKIEHSGRVSLPVYQTVGGFFYGIAALSMTGRIVVRLAIRRRLYLDDYVLLFGFLSLTAATGFYYSFDWMLYVLNILKYDRTVIPTAEDLGDIMNAQAINYSLVALLWATICPVKLCFLVSFKVLIKNVSRIMSIWYWTTVGLIIVFWAIMTAMPWMQCPYSGPELLMRCTPEPPRKALLMAIWFSFAFDALTDVMIVAIPIWILRHVRIELRQKLGIAVFLCLSVVMIAVSLLRCGLSFYRGWGDLPTQYMLYYLEACIAITMAAIASYRAVFVERTRRQELVQQRLRSPEETPDTIRARVRKLRKAAHESDLEETRNAPRSYIPRQKYIGSRLGGLTFLRGTQNSTDLDSLSATELGTVSSGFYEEPRPSAGDSMTESKSKEQTTWHGSMDT</sequence>
<evidence type="ECO:0000256" key="1">
    <source>
        <dbReference type="ARBA" id="ARBA00004141"/>
    </source>
</evidence>
<feature type="transmembrane region" description="Helical" evidence="7">
    <location>
        <begin position="108"/>
        <end position="132"/>
    </location>
</feature>
<feature type="transmembrane region" description="Helical" evidence="7">
    <location>
        <begin position="30"/>
        <end position="49"/>
    </location>
</feature>
<evidence type="ECO:0000256" key="5">
    <source>
        <dbReference type="ARBA" id="ARBA00038359"/>
    </source>
</evidence>
<protein>
    <recommendedName>
        <fullName evidence="8">Rhodopsin domain-containing protein</fullName>
    </recommendedName>
</protein>